<gene>
    <name evidence="3" type="ORF">ECRASSUSDP1_LOCUS13350</name>
</gene>
<organism evidence="3 4">
    <name type="scientific">Euplotes crassus</name>
    <dbReference type="NCBI Taxonomy" id="5936"/>
    <lineage>
        <taxon>Eukaryota</taxon>
        <taxon>Sar</taxon>
        <taxon>Alveolata</taxon>
        <taxon>Ciliophora</taxon>
        <taxon>Intramacronucleata</taxon>
        <taxon>Spirotrichea</taxon>
        <taxon>Hypotrichia</taxon>
        <taxon>Euplotida</taxon>
        <taxon>Euplotidae</taxon>
        <taxon>Moneuplotes</taxon>
    </lineage>
</organism>
<name>A0AAD1UM55_EUPCR</name>
<evidence type="ECO:0008006" key="5">
    <source>
        <dbReference type="Google" id="ProtNLM"/>
    </source>
</evidence>
<dbReference type="InterPro" id="IPR037185">
    <property type="entry name" value="EmrE-like"/>
</dbReference>
<dbReference type="Gene3D" id="1.10.3730.20">
    <property type="match status" value="1"/>
</dbReference>
<sequence>MKYQPFEVDTSQRLERSSEEPKQAIQTSKSQRSQGFSLLYGILAGSLFGMANFVMGSHAKIGFLSRSIQENGAFFVILCITLYSAISARIKGETYWSWQKSNFRDIETGKFHWKNLTGVLLYSAIILCAGFSVYFTFSFALYADINQGILTSLFGMAAVYSAIFAYFLFGDRLKIYHVVGMGMILCCIIGLSLGQKSKKHETTSTENTTLYSILSIMLACLCPIWFSSAGMTARYFSEKHNLDPFIITACMFAICNIGYTIITIKIYASGSHPFIFTEYVTIAASGGLIAIAFLCVNKALTLGLAGPVLSLENMQVIIMTILDMVFMGVYPNIIEVLAALLGILGCVTICLFPQISKLWSEDDKE</sequence>
<proteinExistence type="predicted"/>
<evidence type="ECO:0000256" key="2">
    <source>
        <dbReference type="SAM" id="Phobius"/>
    </source>
</evidence>
<comment type="caution">
    <text evidence="3">The sequence shown here is derived from an EMBL/GenBank/DDBJ whole genome shotgun (WGS) entry which is preliminary data.</text>
</comment>
<keyword evidence="2" id="KW-0472">Membrane</keyword>
<feature type="compositionally biased region" description="Basic and acidic residues" evidence="1">
    <location>
        <begin position="10"/>
        <end position="22"/>
    </location>
</feature>
<protein>
    <recommendedName>
        <fullName evidence="5">EamA domain-containing protein</fullName>
    </recommendedName>
</protein>
<dbReference type="AlphaFoldDB" id="A0AAD1UM55"/>
<evidence type="ECO:0000313" key="3">
    <source>
        <dbReference type="EMBL" id="CAI2372023.1"/>
    </source>
</evidence>
<feature type="transmembrane region" description="Helical" evidence="2">
    <location>
        <begin position="38"/>
        <end position="59"/>
    </location>
</feature>
<dbReference type="Proteomes" id="UP001295684">
    <property type="component" value="Unassembled WGS sequence"/>
</dbReference>
<dbReference type="SUPFAM" id="SSF103481">
    <property type="entry name" value="Multidrug resistance efflux transporter EmrE"/>
    <property type="match status" value="2"/>
</dbReference>
<feature type="transmembrane region" description="Helical" evidence="2">
    <location>
        <begin position="71"/>
        <end position="90"/>
    </location>
</feature>
<feature type="region of interest" description="Disordered" evidence="1">
    <location>
        <begin position="1"/>
        <end position="29"/>
    </location>
</feature>
<feature type="transmembrane region" description="Helical" evidence="2">
    <location>
        <begin position="119"/>
        <end position="143"/>
    </location>
</feature>
<feature type="transmembrane region" description="Helical" evidence="2">
    <location>
        <begin position="149"/>
        <end position="168"/>
    </location>
</feature>
<accession>A0AAD1UM55</accession>
<evidence type="ECO:0000256" key="1">
    <source>
        <dbReference type="SAM" id="MobiDB-lite"/>
    </source>
</evidence>
<feature type="transmembrane region" description="Helical" evidence="2">
    <location>
        <begin position="274"/>
        <end position="296"/>
    </location>
</feature>
<keyword evidence="4" id="KW-1185">Reference proteome</keyword>
<evidence type="ECO:0000313" key="4">
    <source>
        <dbReference type="Proteomes" id="UP001295684"/>
    </source>
</evidence>
<feature type="transmembrane region" description="Helical" evidence="2">
    <location>
        <begin position="245"/>
        <end position="268"/>
    </location>
</feature>
<keyword evidence="2" id="KW-0812">Transmembrane</keyword>
<reference evidence="3" key="1">
    <citation type="submission" date="2023-07" db="EMBL/GenBank/DDBJ databases">
        <authorList>
            <consortium name="AG Swart"/>
            <person name="Singh M."/>
            <person name="Singh A."/>
            <person name="Seah K."/>
            <person name="Emmerich C."/>
        </authorList>
    </citation>
    <scope>NUCLEOTIDE SEQUENCE</scope>
    <source>
        <strain evidence="3">DP1</strain>
    </source>
</reference>
<feature type="transmembrane region" description="Helical" evidence="2">
    <location>
        <begin position="175"/>
        <end position="193"/>
    </location>
</feature>
<keyword evidence="2" id="KW-1133">Transmembrane helix</keyword>
<feature type="transmembrane region" description="Helical" evidence="2">
    <location>
        <begin position="336"/>
        <end position="355"/>
    </location>
</feature>
<feature type="transmembrane region" description="Helical" evidence="2">
    <location>
        <begin position="213"/>
        <end position="233"/>
    </location>
</feature>
<dbReference type="EMBL" id="CAMPGE010013285">
    <property type="protein sequence ID" value="CAI2372023.1"/>
    <property type="molecule type" value="Genomic_DNA"/>
</dbReference>